<proteinExistence type="predicted"/>
<dbReference type="NCBIfam" id="TIGR01668">
    <property type="entry name" value="YqeG_hyp_ppase"/>
    <property type="match status" value="1"/>
</dbReference>
<protein>
    <submittedName>
        <fullName evidence="1">Haloacid dehalogenase</fullName>
    </submittedName>
</protein>
<gene>
    <name evidence="1" type="ORF">SPI02_02370</name>
</gene>
<keyword evidence="2" id="KW-1185">Reference proteome</keyword>
<dbReference type="RefSeq" id="WP_095102763.1">
    <property type="nucleotide sequence ID" value="NZ_BKAR01000002.1"/>
</dbReference>
<evidence type="ECO:0000313" key="1">
    <source>
        <dbReference type="EMBL" id="GEP83652.1"/>
    </source>
</evidence>
<name>A0A239TG27_9STAP</name>
<accession>A0A239TG27</accession>
<dbReference type="OrthoDB" id="9787572at2"/>
<dbReference type="AlphaFoldDB" id="A0A239TG27"/>
<evidence type="ECO:0000313" key="2">
    <source>
        <dbReference type="Proteomes" id="UP000321736"/>
    </source>
</evidence>
<dbReference type="SUPFAM" id="SSF56784">
    <property type="entry name" value="HAD-like"/>
    <property type="match status" value="1"/>
</dbReference>
<reference evidence="1 2" key="1">
    <citation type="submission" date="2019-07" db="EMBL/GenBank/DDBJ databases">
        <title>Whole genome shotgun sequence of Staphylococcus piscifermentans NBRC 109625.</title>
        <authorList>
            <person name="Hosoyama A."/>
            <person name="Uohara A."/>
            <person name="Ohji S."/>
            <person name="Ichikawa N."/>
        </authorList>
    </citation>
    <scope>NUCLEOTIDE SEQUENCE [LARGE SCALE GENOMIC DNA]</scope>
    <source>
        <strain evidence="1 2">NBRC 109625</strain>
    </source>
</reference>
<dbReference type="Pfam" id="PF13242">
    <property type="entry name" value="Hydrolase_like"/>
    <property type="match status" value="1"/>
</dbReference>
<dbReference type="PANTHER" id="PTHR19288">
    <property type="entry name" value="4-NITROPHENYLPHOSPHATASE-RELATED"/>
    <property type="match status" value="1"/>
</dbReference>
<dbReference type="InterPro" id="IPR023214">
    <property type="entry name" value="HAD_sf"/>
</dbReference>
<dbReference type="InterPro" id="IPR010021">
    <property type="entry name" value="PGPP1/Gep4"/>
</dbReference>
<dbReference type="GO" id="GO:0008962">
    <property type="term" value="F:phosphatidylglycerophosphatase activity"/>
    <property type="evidence" value="ECO:0007669"/>
    <property type="project" value="InterPro"/>
</dbReference>
<dbReference type="Proteomes" id="UP000321736">
    <property type="component" value="Unassembled WGS sequence"/>
</dbReference>
<dbReference type="Gene3D" id="3.40.50.1000">
    <property type="entry name" value="HAD superfamily/HAD-like"/>
    <property type="match status" value="1"/>
</dbReference>
<organism evidence="1 2">
    <name type="scientific">Staphylococcus piscifermentans</name>
    <dbReference type="NCBI Taxonomy" id="70258"/>
    <lineage>
        <taxon>Bacteria</taxon>
        <taxon>Bacillati</taxon>
        <taxon>Bacillota</taxon>
        <taxon>Bacilli</taxon>
        <taxon>Bacillales</taxon>
        <taxon>Staphylococcaceae</taxon>
        <taxon>Staphylococcus</taxon>
    </lineage>
</organism>
<dbReference type="GO" id="GO:0005737">
    <property type="term" value="C:cytoplasm"/>
    <property type="evidence" value="ECO:0007669"/>
    <property type="project" value="TreeGrafter"/>
</dbReference>
<sequence length="173" mass="20206">MFRLIYPYAYLDSVFDIDYEKLRELGYKAIIFDIDSTLVPHGADTTDEIDELFVYIHNLGLKTLFLSNNSAERIQDFNRNINSLFIPMANKPHKPNYLKAIEMLDVNKDEVVLVGDQLFTDVLGANLCGIKSILVKYLLHEHEQHLAIGKKRQVEKVLLKFYKQRFPNIKKMR</sequence>
<dbReference type="PANTHER" id="PTHR19288:SF25">
    <property type="entry name" value="PHOSPHATIDYLGLYCEROPHOSPHATASE GEP4, MITOCHONDRIAL"/>
    <property type="match status" value="1"/>
</dbReference>
<comment type="caution">
    <text evidence="1">The sequence shown here is derived from an EMBL/GenBank/DDBJ whole genome shotgun (WGS) entry which is preliminary data.</text>
</comment>
<dbReference type="EMBL" id="BKAR01000002">
    <property type="protein sequence ID" value="GEP83652.1"/>
    <property type="molecule type" value="Genomic_DNA"/>
</dbReference>
<dbReference type="InterPro" id="IPR036412">
    <property type="entry name" value="HAD-like_sf"/>
</dbReference>